<evidence type="ECO:0000256" key="1">
    <source>
        <dbReference type="ARBA" id="ARBA00004389"/>
    </source>
</evidence>
<dbReference type="GO" id="GO:0016740">
    <property type="term" value="F:transferase activity"/>
    <property type="evidence" value="ECO:0007669"/>
    <property type="project" value="UniProtKB-KW"/>
</dbReference>
<evidence type="ECO:0000256" key="6">
    <source>
        <dbReference type="ARBA" id="ARBA00022692"/>
    </source>
</evidence>
<keyword evidence="6" id="KW-0812">Transmembrane</keyword>
<evidence type="ECO:0000256" key="11">
    <source>
        <dbReference type="RuleBase" id="RU362127"/>
    </source>
</evidence>
<keyword evidence="13" id="KW-1185">Reference proteome</keyword>
<comment type="subcellular location">
    <subcellularLocation>
        <location evidence="1 11">Endoplasmic reticulum membrane</location>
        <topology evidence="1 11">Single-pass membrane protein</topology>
    </subcellularLocation>
    <subcellularLocation>
        <location evidence="2">Nucleus membrane</location>
        <topology evidence="2">Single-pass membrane protein</topology>
    </subcellularLocation>
</comment>
<reference evidence="12 13" key="1">
    <citation type="submission" date="2024-06" db="EMBL/GenBank/DDBJ databases">
        <title>Complete genome of Phlyctema vagabunda strain 19-DSS-EL-015.</title>
        <authorList>
            <person name="Fiorenzani C."/>
        </authorList>
    </citation>
    <scope>NUCLEOTIDE SEQUENCE [LARGE SCALE GENOMIC DNA]</scope>
    <source>
        <strain evidence="12 13">19-DSS-EL-015</strain>
    </source>
</reference>
<accession>A0ABR4PWH9</accession>
<comment type="caution">
    <text evidence="12">The sequence shown here is derived from an EMBL/GenBank/DDBJ whole genome shotgun (WGS) entry which is preliminary data.</text>
</comment>
<name>A0ABR4PWH9_9HELO</name>
<dbReference type="EMBL" id="JBFCZG010000001">
    <property type="protein sequence ID" value="KAL3427708.1"/>
    <property type="molecule type" value="Genomic_DNA"/>
</dbReference>
<evidence type="ECO:0000313" key="13">
    <source>
        <dbReference type="Proteomes" id="UP001629113"/>
    </source>
</evidence>
<dbReference type="InterPro" id="IPR013969">
    <property type="entry name" value="Oligosacch_biosynth_Alg14"/>
</dbReference>
<proteinExistence type="inferred from homology"/>
<keyword evidence="8" id="KW-1133">Transmembrane helix</keyword>
<dbReference type="Proteomes" id="UP001629113">
    <property type="component" value="Unassembled WGS sequence"/>
</dbReference>
<sequence>MISLLRAIDITCYKQRTYICMSRIHRSIPDVDEETNNHNPLDSSGDDFSQKKAVQLETQLQSKHHAALSELASPPSDHEKSSTVVVEPTALGEMSPSTGTWQAVRVHRARKIHQPLWSTPLSCARCFLDCMRHLSRAHTYPDVVVINGPATAVLVVLASYVLKFLGLAPRDKMKIIYVESFARVCTLSLSGRILLVLGLCDRFLVQWHRLQTDLRAKGYSKVEWRGFLVD</sequence>
<evidence type="ECO:0000256" key="7">
    <source>
        <dbReference type="ARBA" id="ARBA00022824"/>
    </source>
</evidence>
<evidence type="ECO:0000256" key="10">
    <source>
        <dbReference type="ARBA" id="ARBA00032062"/>
    </source>
</evidence>
<evidence type="ECO:0000256" key="8">
    <source>
        <dbReference type="ARBA" id="ARBA00022989"/>
    </source>
</evidence>
<dbReference type="PANTHER" id="PTHR12154:SF4">
    <property type="entry name" value="UDP-N-ACETYLGLUCOSAMINE TRANSFERASE SUBUNIT ALG14 HOMOLOG"/>
    <property type="match status" value="1"/>
</dbReference>
<dbReference type="PANTHER" id="PTHR12154">
    <property type="entry name" value="GLYCOSYL TRANSFERASE-RELATED"/>
    <property type="match status" value="1"/>
</dbReference>
<evidence type="ECO:0000313" key="12">
    <source>
        <dbReference type="EMBL" id="KAL3427708.1"/>
    </source>
</evidence>
<keyword evidence="9" id="KW-0472">Membrane</keyword>
<evidence type="ECO:0000256" key="4">
    <source>
        <dbReference type="ARBA" id="ARBA00011335"/>
    </source>
</evidence>
<comment type="function">
    <text evidence="11">Involved in protein N-glycosylation. Essential for the second step of the dolichol-linked oligosaccharide pathway. Anchors the catalytic subunit ALG13 to the ER.</text>
</comment>
<comment type="subunit">
    <text evidence="4 11">Heterodimer with ALG13 to form a functional enzyme.</text>
</comment>
<keyword evidence="12" id="KW-0808">Transferase</keyword>
<dbReference type="Pfam" id="PF08660">
    <property type="entry name" value="Alg14"/>
    <property type="match status" value="1"/>
</dbReference>
<comment type="similarity">
    <text evidence="3 11">Belongs to the ALG14 family.</text>
</comment>
<evidence type="ECO:0000256" key="9">
    <source>
        <dbReference type="ARBA" id="ARBA00023136"/>
    </source>
</evidence>
<evidence type="ECO:0000256" key="5">
    <source>
        <dbReference type="ARBA" id="ARBA00017467"/>
    </source>
</evidence>
<organism evidence="12 13">
    <name type="scientific">Phlyctema vagabunda</name>
    <dbReference type="NCBI Taxonomy" id="108571"/>
    <lineage>
        <taxon>Eukaryota</taxon>
        <taxon>Fungi</taxon>
        <taxon>Dikarya</taxon>
        <taxon>Ascomycota</taxon>
        <taxon>Pezizomycotina</taxon>
        <taxon>Leotiomycetes</taxon>
        <taxon>Helotiales</taxon>
        <taxon>Dermateaceae</taxon>
        <taxon>Phlyctema</taxon>
    </lineage>
</organism>
<gene>
    <name evidence="11" type="primary">ALG14</name>
    <name evidence="12" type="ORF">PVAG01_01217</name>
</gene>
<protein>
    <recommendedName>
        <fullName evidence="5 11">UDP-N-acetylglucosamine transferase subunit ALG14</fullName>
    </recommendedName>
    <alternativeName>
        <fullName evidence="10 11">Asparagine-linked glycosylation protein 14</fullName>
    </alternativeName>
</protein>
<evidence type="ECO:0000256" key="3">
    <source>
        <dbReference type="ARBA" id="ARBA00009731"/>
    </source>
</evidence>
<dbReference type="Gene3D" id="3.40.50.2000">
    <property type="entry name" value="Glycogen Phosphorylase B"/>
    <property type="match status" value="1"/>
</dbReference>
<evidence type="ECO:0000256" key="2">
    <source>
        <dbReference type="ARBA" id="ARBA00004590"/>
    </source>
</evidence>
<keyword evidence="7 11" id="KW-0256">Endoplasmic reticulum</keyword>